<evidence type="ECO:0000256" key="1">
    <source>
        <dbReference type="SAM" id="MobiDB-lite"/>
    </source>
</evidence>
<proteinExistence type="predicted"/>
<organism evidence="2 3">
    <name type="scientific">Dyadobacter endophyticus</name>
    <dbReference type="NCBI Taxonomy" id="1749036"/>
    <lineage>
        <taxon>Bacteria</taxon>
        <taxon>Pseudomonadati</taxon>
        <taxon>Bacteroidota</taxon>
        <taxon>Cytophagia</taxon>
        <taxon>Cytophagales</taxon>
        <taxon>Spirosomataceae</taxon>
        <taxon>Dyadobacter</taxon>
    </lineage>
</organism>
<dbReference type="EMBL" id="BMIA01000003">
    <property type="protein sequence ID" value="GGH42861.1"/>
    <property type="molecule type" value="Genomic_DNA"/>
</dbReference>
<keyword evidence="3" id="KW-1185">Reference proteome</keyword>
<reference evidence="3" key="1">
    <citation type="journal article" date="2019" name="Int. J. Syst. Evol. Microbiol.">
        <title>The Global Catalogue of Microorganisms (GCM) 10K type strain sequencing project: providing services to taxonomists for standard genome sequencing and annotation.</title>
        <authorList>
            <consortium name="The Broad Institute Genomics Platform"/>
            <consortium name="The Broad Institute Genome Sequencing Center for Infectious Disease"/>
            <person name="Wu L."/>
            <person name="Ma J."/>
        </authorList>
    </citation>
    <scope>NUCLEOTIDE SEQUENCE [LARGE SCALE GENOMIC DNA]</scope>
    <source>
        <strain evidence="3">CGMCC 1.15288</strain>
    </source>
</reference>
<feature type="region of interest" description="Disordered" evidence="1">
    <location>
        <begin position="1"/>
        <end position="64"/>
    </location>
</feature>
<protein>
    <recommendedName>
        <fullName evidence="4">Colicin import membrane protein</fullName>
    </recommendedName>
</protein>
<name>A0ABQ1Z0G3_9BACT</name>
<evidence type="ECO:0008006" key="4">
    <source>
        <dbReference type="Google" id="ProtNLM"/>
    </source>
</evidence>
<gene>
    <name evidence="2" type="ORF">GCM10007423_39820</name>
</gene>
<evidence type="ECO:0000313" key="2">
    <source>
        <dbReference type="EMBL" id="GGH42861.1"/>
    </source>
</evidence>
<dbReference type="RefSeq" id="WP_188935385.1">
    <property type="nucleotide sequence ID" value="NZ_BMIA01000003.1"/>
</dbReference>
<sequence>MTPEEKAEAAAKAAAEKEAADKAAAEKKAQEEAAAKAAAEKEAADKAAAAEAKKSAKKKTIADLKSSDEVVVTFKNPVAVSEDGENSITKEVVKQHVKYAFWQGLKKDDKGNPTYSTLRGAKLFGYVDDSGKVIEF</sequence>
<dbReference type="Proteomes" id="UP000600214">
    <property type="component" value="Unassembled WGS sequence"/>
</dbReference>
<comment type="caution">
    <text evidence="2">The sequence shown here is derived from an EMBL/GenBank/DDBJ whole genome shotgun (WGS) entry which is preliminary data.</text>
</comment>
<accession>A0ABQ1Z0G3</accession>
<evidence type="ECO:0000313" key="3">
    <source>
        <dbReference type="Proteomes" id="UP000600214"/>
    </source>
</evidence>
<feature type="compositionally biased region" description="Basic and acidic residues" evidence="1">
    <location>
        <begin position="1"/>
        <end position="45"/>
    </location>
</feature>